<feature type="region of interest" description="Disordered" evidence="1">
    <location>
        <begin position="1"/>
        <end position="37"/>
    </location>
</feature>
<dbReference type="PANTHER" id="PTHR13360:SF1">
    <property type="entry name" value="ACTIVATING SIGNAL COINTEGRATOR 1 COMPLEX SUBUNIT 1"/>
    <property type="match status" value="1"/>
</dbReference>
<name>A0AAE8SW52_9PEZI</name>
<dbReference type="GO" id="GO:0006355">
    <property type="term" value="P:regulation of DNA-templated transcription"/>
    <property type="evidence" value="ECO:0007669"/>
    <property type="project" value="TreeGrafter"/>
</dbReference>
<proteinExistence type="predicted"/>
<feature type="compositionally biased region" description="Polar residues" evidence="1">
    <location>
        <begin position="9"/>
        <end position="30"/>
    </location>
</feature>
<feature type="domain" description="A-kinase anchor protein 7-like phosphoesterase" evidence="2">
    <location>
        <begin position="119"/>
        <end position="237"/>
    </location>
</feature>
<dbReference type="GO" id="GO:0005634">
    <property type="term" value="C:nucleus"/>
    <property type="evidence" value="ECO:0007669"/>
    <property type="project" value="TreeGrafter"/>
</dbReference>
<feature type="domain" description="A-kinase anchor protein 7-like phosphoesterase" evidence="2">
    <location>
        <begin position="42"/>
        <end position="114"/>
    </location>
</feature>
<accession>A0AAE8SW52</accession>
<dbReference type="GO" id="GO:0006307">
    <property type="term" value="P:DNA alkylation repair"/>
    <property type="evidence" value="ECO:0007669"/>
    <property type="project" value="InterPro"/>
</dbReference>
<reference evidence="3" key="1">
    <citation type="submission" date="2018-03" db="EMBL/GenBank/DDBJ databases">
        <authorList>
            <person name="Guldener U."/>
        </authorList>
    </citation>
    <scope>NUCLEOTIDE SEQUENCE</scope>
</reference>
<dbReference type="InterPro" id="IPR009210">
    <property type="entry name" value="ASCC1"/>
</dbReference>
<protein>
    <recommendedName>
        <fullName evidence="2">A-kinase anchor protein 7-like phosphoesterase domain-containing protein</fullName>
    </recommendedName>
</protein>
<dbReference type="Gene3D" id="3.90.1140.10">
    <property type="entry name" value="Cyclic phosphodiesterase"/>
    <property type="match status" value="1"/>
</dbReference>
<sequence length="262" mass="28138">MDHKGKEAVTQQAPTPTGNVSADENESNAPTPKAIPKRPPLTHFLCIPLVTPASRPELSASLGSFRREVSEANERCFRVPDGAVRPLGTLHLTLGVMSLPEVERVEEAAAVLRGLKAGDILAEKASEATVLYAPPADGDGRGVLQPFCERLRAEFLAAGLMVEDRRPLKLHATIVNTIYVRGGERGAKGKGKGGKGGKGRRKAMTLDASNLLDRYEDYVWLERFAVDRVAICKMGAKEVEPVEGEEGDGDGAAYEVVAEVEI</sequence>
<evidence type="ECO:0000313" key="3">
    <source>
        <dbReference type="EMBL" id="SPO03420.1"/>
    </source>
</evidence>
<keyword evidence="4" id="KW-1185">Reference proteome</keyword>
<dbReference type="Pfam" id="PF10469">
    <property type="entry name" value="AKAP7_NLS"/>
    <property type="match status" value="2"/>
</dbReference>
<dbReference type="PANTHER" id="PTHR13360">
    <property type="entry name" value="ACTIVATING SIGNAL COINTEGRATOR 1 COMPLEX SUBUNIT 1"/>
    <property type="match status" value="1"/>
</dbReference>
<organism evidence="3 4">
    <name type="scientific">Cephalotrichum gorgonifer</name>
    <dbReference type="NCBI Taxonomy" id="2041049"/>
    <lineage>
        <taxon>Eukaryota</taxon>
        <taxon>Fungi</taxon>
        <taxon>Dikarya</taxon>
        <taxon>Ascomycota</taxon>
        <taxon>Pezizomycotina</taxon>
        <taxon>Sordariomycetes</taxon>
        <taxon>Hypocreomycetidae</taxon>
        <taxon>Microascales</taxon>
        <taxon>Microascaceae</taxon>
        <taxon>Cephalotrichum</taxon>
    </lineage>
</organism>
<evidence type="ECO:0000256" key="1">
    <source>
        <dbReference type="SAM" id="MobiDB-lite"/>
    </source>
</evidence>
<comment type="caution">
    <text evidence="3">The sequence shown here is derived from an EMBL/GenBank/DDBJ whole genome shotgun (WGS) entry which is preliminary data.</text>
</comment>
<dbReference type="Proteomes" id="UP001187682">
    <property type="component" value="Unassembled WGS sequence"/>
</dbReference>
<dbReference type="InterPro" id="IPR019510">
    <property type="entry name" value="AKAP7-like_phosphoesterase"/>
</dbReference>
<dbReference type="AlphaFoldDB" id="A0AAE8SW52"/>
<evidence type="ECO:0000259" key="2">
    <source>
        <dbReference type="Pfam" id="PF10469"/>
    </source>
</evidence>
<evidence type="ECO:0000313" key="4">
    <source>
        <dbReference type="Proteomes" id="UP001187682"/>
    </source>
</evidence>
<dbReference type="EMBL" id="ONZQ02000008">
    <property type="protein sequence ID" value="SPO03420.1"/>
    <property type="molecule type" value="Genomic_DNA"/>
</dbReference>
<gene>
    <name evidence="3" type="ORF">DNG_06103</name>
</gene>